<gene>
    <name evidence="3" type="ORF">E1163_15580</name>
</gene>
<feature type="domain" description="Activator of Hsp90 ATPase homologue 1/2-like C-terminal" evidence="2">
    <location>
        <begin position="184"/>
        <end position="311"/>
    </location>
</feature>
<dbReference type="CDD" id="cd08899">
    <property type="entry name" value="SRPBCC_CalC_Aha1-like_6"/>
    <property type="match status" value="1"/>
</dbReference>
<protein>
    <recommendedName>
        <fullName evidence="2">Activator of Hsp90 ATPase homologue 1/2-like C-terminal domain-containing protein</fullName>
    </recommendedName>
</protein>
<name>A0ABW9RQE0_9BACT</name>
<reference evidence="3 4" key="1">
    <citation type="submission" date="2019-02" db="EMBL/GenBank/DDBJ databases">
        <authorList>
            <person name="Goldberg S.R."/>
            <person name="Haltli B.A."/>
            <person name="Correa H."/>
            <person name="Russell K.G."/>
        </authorList>
    </citation>
    <scope>NUCLEOTIDE SEQUENCE [LARGE SCALE GENOMIC DNA]</scope>
    <source>
        <strain evidence="3 4">JCM 16186</strain>
    </source>
</reference>
<feature type="domain" description="Activator of Hsp90 ATPase homologue 1/2-like C-terminal" evidence="2">
    <location>
        <begin position="25"/>
        <end position="135"/>
    </location>
</feature>
<dbReference type="InterPro" id="IPR023393">
    <property type="entry name" value="START-like_dom_sf"/>
</dbReference>
<comment type="similarity">
    <text evidence="1">Belongs to the AHA1 family.</text>
</comment>
<dbReference type="CDD" id="cd07814">
    <property type="entry name" value="SRPBCC_CalC_Aha1-like"/>
    <property type="match status" value="1"/>
</dbReference>
<keyword evidence="4" id="KW-1185">Reference proteome</keyword>
<organism evidence="3 4">
    <name type="scientific">Fulvivirga kasyanovii</name>
    <dbReference type="NCBI Taxonomy" id="396812"/>
    <lineage>
        <taxon>Bacteria</taxon>
        <taxon>Pseudomonadati</taxon>
        <taxon>Bacteroidota</taxon>
        <taxon>Cytophagia</taxon>
        <taxon>Cytophagales</taxon>
        <taxon>Fulvivirgaceae</taxon>
        <taxon>Fulvivirga</taxon>
    </lineage>
</organism>
<dbReference type="EMBL" id="SMLW01000578">
    <property type="protein sequence ID" value="MTI26378.1"/>
    <property type="molecule type" value="Genomic_DNA"/>
</dbReference>
<dbReference type="Gene3D" id="3.30.530.20">
    <property type="match status" value="2"/>
</dbReference>
<accession>A0ABW9RQE0</accession>
<evidence type="ECO:0000313" key="4">
    <source>
        <dbReference type="Proteomes" id="UP000798808"/>
    </source>
</evidence>
<evidence type="ECO:0000313" key="3">
    <source>
        <dbReference type="EMBL" id="MTI26378.1"/>
    </source>
</evidence>
<evidence type="ECO:0000259" key="2">
    <source>
        <dbReference type="Pfam" id="PF08327"/>
    </source>
</evidence>
<proteinExistence type="inferred from homology"/>
<dbReference type="Proteomes" id="UP000798808">
    <property type="component" value="Unassembled WGS sequence"/>
</dbReference>
<dbReference type="Pfam" id="PF08327">
    <property type="entry name" value="AHSA1"/>
    <property type="match status" value="2"/>
</dbReference>
<comment type="caution">
    <text evidence="3">The sequence shown here is derived from an EMBL/GenBank/DDBJ whole genome shotgun (WGS) entry which is preliminary data.</text>
</comment>
<dbReference type="SUPFAM" id="SSF55961">
    <property type="entry name" value="Bet v1-like"/>
    <property type="match status" value="2"/>
</dbReference>
<sequence length="313" mass="36715">MDRDHGKITKKPDGFQVRFERELNYSIDTVWDAITNPEKLKIWFTDFEMELKEGADIIIKFRDEAATKTYGKIIKVEPPRRFEYTWEGELAVWELEPIGDRRCRLILTYSKLSSEYAINAPAGFHSLLDRLEDMLGGNDKFYPFGTEENDPEHLEMQEAYGRIAYDDFPELKRYKPVVIERTFNAPVDRVWSAITDKEKMKEWYFDLEEFKPQVGFKFQFEGGTEEKCYLHLCEVTEVVPGKKLQYSWKYDGYAGNSFVTFELFDLGDQTKMKLTHTGLGTFPESNPDLARENFIGGWEDIIGRSLKQYLENL</sequence>
<evidence type="ECO:0000256" key="1">
    <source>
        <dbReference type="ARBA" id="ARBA00006817"/>
    </source>
</evidence>
<dbReference type="InterPro" id="IPR013538">
    <property type="entry name" value="ASHA1/2-like_C"/>
</dbReference>
<dbReference type="RefSeq" id="WP_155173389.1">
    <property type="nucleotide sequence ID" value="NZ_BAAAFL010000012.1"/>
</dbReference>